<keyword evidence="1" id="KW-0472">Membrane</keyword>
<dbReference type="SUPFAM" id="SSF55073">
    <property type="entry name" value="Nucleotide cyclase"/>
    <property type="match status" value="1"/>
</dbReference>
<dbReference type="InterPro" id="IPR001633">
    <property type="entry name" value="EAL_dom"/>
</dbReference>
<sequence>MGVLVGSNLVSYEEHGTILAVSALVYFGAVFMLYYAGMVGLAKVQKITFSDPLTGLPNRRALQEAIVKTAGNGEVALALVDLDEFKQVNENFSHLFGDEVLKKITAIMQKVCGEDATIFRLGGDEFSILLSGPLAGTILEGLCRKIIEQLTYPIPVEERRIPVGASIGIARAGEKDDHSLSELLRRADVAMDASKRAGKGRCTWFNPAFDKSREAVRVMDEELRDALAKSEFALHYQPLVDAQSKEVVAVEALIRWNRSDGKSVGPNIFIPVAEETGLINAIGIWVVRKACEDALKWDGIKLSINISAAQLRNPEFPVQLGHILEDIGFPASRLELEVTETCLVLDPVVAERTLEVIRGFGVNVALDDFGTGYASIGFLRQFRFEKLKLDRSLVTRAESDAGSRAMMLSSITVARAMNMGITAEGVETQEQADMVRAAGCDQIQGWLYFKAMPAEEITRLLNKSGDDLLLSAEKRA</sequence>
<dbReference type="SMART" id="SM00267">
    <property type="entry name" value="GGDEF"/>
    <property type="match status" value="1"/>
</dbReference>
<dbReference type="Proteomes" id="UP000561438">
    <property type="component" value="Unassembled WGS sequence"/>
</dbReference>
<dbReference type="InterPro" id="IPR043128">
    <property type="entry name" value="Rev_trsase/Diguanyl_cyclase"/>
</dbReference>
<dbReference type="Gene3D" id="3.20.20.450">
    <property type="entry name" value="EAL domain"/>
    <property type="match status" value="1"/>
</dbReference>
<evidence type="ECO:0000313" key="4">
    <source>
        <dbReference type="EMBL" id="NVD44942.1"/>
    </source>
</evidence>
<protein>
    <submittedName>
        <fullName evidence="4">Bifunctional diguanylate cyclase/phosphodiesterase</fullName>
    </submittedName>
</protein>
<dbReference type="CDD" id="cd01948">
    <property type="entry name" value="EAL"/>
    <property type="match status" value="1"/>
</dbReference>
<reference evidence="4 5" key="1">
    <citation type="submission" date="2020-06" db="EMBL/GenBank/DDBJ databases">
        <title>Altererythrobacter sp. HHU K3-1.</title>
        <authorList>
            <person name="Zhang D."/>
            <person name="Xue H."/>
        </authorList>
    </citation>
    <scope>NUCLEOTIDE SEQUENCE [LARGE SCALE GENOMIC DNA]</scope>
    <source>
        <strain evidence="4 5">HHU K3-1</strain>
    </source>
</reference>
<dbReference type="PROSITE" id="PS50887">
    <property type="entry name" value="GGDEF"/>
    <property type="match status" value="1"/>
</dbReference>
<organism evidence="4 5">
    <name type="scientific">Qipengyuania atrilutea</name>
    <dbReference type="NCBI Taxonomy" id="2744473"/>
    <lineage>
        <taxon>Bacteria</taxon>
        <taxon>Pseudomonadati</taxon>
        <taxon>Pseudomonadota</taxon>
        <taxon>Alphaproteobacteria</taxon>
        <taxon>Sphingomonadales</taxon>
        <taxon>Erythrobacteraceae</taxon>
        <taxon>Qipengyuania</taxon>
    </lineage>
</organism>
<dbReference type="PANTHER" id="PTHR44757">
    <property type="entry name" value="DIGUANYLATE CYCLASE DGCP"/>
    <property type="match status" value="1"/>
</dbReference>
<dbReference type="AlphaFoldDB" id="A0A850H423"/>
<dbReference type="PANTHER" id="PTHR44757:SF2">
    <property type="entry name" value="BIOFILM ARCHITECTURE MAINTENANCE PROTEIN MBAA"/>
    <property type="match status" value="1"/>
</dbReference>
<dbReference type="Gene3D" id="3.30.70.270">
    <property type="match status" value="1"/>
</dbReference>
<dbReference type="InterPro" id="IPR000160">
    <property type="entry name" value="GGDEF_dom"/>
</dbReference>
<feature type="domain" description="EAL" evidence="2">
    <location>
        <begin position="216"/>
        <end position="465"/>
    </location>
</feature>
<dbReference type="SUPFAM" id="SSF141868">
    <property type="entry name" value="EAL domain-like"/>
    <property type="match status" value="1"/>
</dbReference>
<evidence type="ECO:0000256" key="1">
    <source>
        <dbReference type="SAM" id="Phobius"/>
    </source>
</evidence>
<name>A0A850H423_9SPHN</name>
<evidence type="ECO:0000259" key="3">
    <source>
        <dbReference type="PROSITE" id="PS50887"/>
    </source>
</evidence>
<keyword evidence="5" id="KW-1185">Reference proteome</keyword>
<comment type="caution">
    <text evidence="4">The sequence shown here is derived from an EMBL/GenBank/DDBJ whole genome shotgun (WGS) entry which is preliminary data.</text>
</comment>
<dbReference type="Pfam" id="PF00990">
    <property type="entry name" value="GGDEF"/>
    <property type="match status" value="1"/>
</dbReference>
<dbReference type="PROSITE" id="PS50883">
    <property type="entry name" value="EAL"/>
    <property type="match status" value="1"/>
</dbReference>
<dbReference type="SMART" id="SM00052">
    <property type="entry name" value="EAL"/>
    <property type="match status" value="1"/>
</dbReference>
<dbReference type="CDD" id="cd01949">
    <property type="entry name" value="GGDEF"/>
    <property type="match status" value="1"/>
</dbReference>
<dbReference type="InterPro" id="IPR035919">
    <property type="entry name" value="EAL_sf"/>
</dbReference>
<gene>
    <name evidence="4" type="ORF">HUV48_07895</name>
</gene>
<dbReference type="EMBL" id="JABWGV010000002">
    <property type="protein sequence ID" value="NVD44942.1"/>
    <property type="molecule type" value="Genomic_DNA"/>
</dbReference>
<feature type="domain" description="GGDEF" evidence="3">
    <location>
        <begin position="73"/>
        <end position="207"/>
    </location>
</feature>
<keyword evidence="1" id="KW-1133">Transmembrane helix</keyword>
<accession>A0A850H423</accession>
<dbReference type="InterPro" id="IPR052155">
    <property type="entry name" value="Biofilm_reg_signaling"/>
</dbReference>
<dbReference type="Pfam" id="PF00563">
    <property type="entry name" value="EAL"/>
    <property type="match status" value="1"/>
</dbReference>
<dbReference type="NCBIfam" id="TIGR00254">
    <property type="entry name" value="GGDEF"/>
    <property type="match status" value="1"/>
</dbReference>
<feature type="transmembrane region" description="Helical" evidence="1">
    <location>
        <begin position="16"/>
        <end position="36"/>
    </location>
</feature>
<keyword evidence="1" id="KW-0812">Transmembrane</keyword>
<evidence type="ECO:0000313" key="5">
    <source>
        <dbReference type="Proteomes" id="UP000561438"/>
    </source>
</evidence>
<evidence type="ECO:0000259" key="2">
    <source>
        <dbReference type="PROSITE" id="PS50883"/>
    </source>
</evidence>
<proteinExistence type="predicted"/>
<dbReference type="InterPro" id="IPR029787">
    <property type="entry name" value="Nucleotide_cyclase"/>
</dbReference>